<dbReference type="SUPFAM" id="SSF48726">
    <property type="entry name" value="Immunoglobulin"/>
    <property type="match status" value="5"/>
</dbReference>
<dbReference type="GO" id="GO:0016020">
    <property type="term" value="C:membrane"/>
    <property type="evidence" value="ECO:0007669"/>
    <property type="project" value="UniProtKB-SubCell"/>
</dbReference>
<dbReference type="InterPro" id="IPR036179">
    <property type="entry name" value="Ig-like_dom_sf"/>
</dbReference>
<keyword evidence="4 7" id="KW-0472">Membrane</keyword>
<dbReference type="Pfam" id="PF13927">
    <property type="entry name" value="Ig_3"/>
    <property type="match status" value="2"/>
</dbReference>
<evidence type="ECO:0000256" key="3">
    <source>
        <dbReference type="ARBA" id="ARBA00022989"/>
    </source>
</evidence>
<dbReference type="PANTHER" id="PTHR23278:SF28">
    <property type="entry name" value="SIDESTEP IV, ISOFORM C"/>
    <property type="match status" value="1"/>
</dbReference>
<keyword evidence="10" id="KW-1185">Reference proteome</keyword>
<feature type="domain" description="Ig-like" evidence="8">
    <location>
        <begin position="1"/>
        <end position="109"/>
    </location>
</feature>
<dbReference type="InterPro" id="IPR013106">
    <property type="entry name" value="Ig_V-set"/>
</dbReference>
<dbReference type="InterPro" id="IPR013162">
    <property type="entry name" value="CD80_C2-set"/>
</dbReference>
<dbReference type="InterPro" id="IPR007110">
    <property type="entry name" value="Ig-like_dom"/>
</dbReference>
<organism evidence="9 10">
    <name type="scientific">Apis cerana cerana</name>
    <name type="common">Oriental honeybee</name>
    <dbReference type="NCBI Taxonomy" id="94128"/>
    <lineage>
        <taxon>Eukaryota</taxon>
        <taxon>Metazoa</taxon>
        <taxon>Ecdysozoa</taxon>
        <taxon>Arthropoda</taxon>
        <taxon>Hexapoda</taxon>
        <taxon>Insecta</taxon>
        <taxon>Pterygota</taxon>
        <taxon>Neoptera</taxon>
        <taxon>Endopterygota</taxon>
        <taxon>Hymenoptera</taxon>
        <taxon>Apocrita</taxon>
        <taxon>Aculeata</taxon>
        <taxon>Apoidea</taxon>
        <taxon>Anthophila</taxon>
        <taxon>Apidae</taxon>
        <taxon>Apis</taxon>
    </lineage>
</organism>
<gene>
    <name evidence="9" type="ORF">APICC_09668</name>
</gene>
<evidence type="ECO:0000256" key="5">
    <source>
        <dbReference type="ARBA" id="ARBA00023157"/>
    </source>
</evidence>
<proteinExistence type="predicted"/>
<dbReference type="EMBL" id="KZ288379">
    <property type="protein sequence ID" value="PBC26576.1"/>
    <property type="molecule type" value="Genomic_DNA"/>
</dbReference>
<dbReference type="Pfam" id="PF07686">
    <property type="entry name" value="V-set"/>
    <property type="match status" value="1"/>
</dbReference>
<dbReference type="OrthoDB" id="6431884at2759"/>
<evidence type="ECO:0000259" key="8">
    <source>
        <dbReference type="PROSITE" id="PS50835"/>
    </source>
</evidence>
<feature type="compositionally biased region" description="Basic and acidic residues" evidence="6">
    <location>
        <begin position="738"/>
        <end position="750"/>
    </location>
</feature>
<dbReference type="Pfam" id="PF08205">
    <property type="entry name" value="C2-set_2"/>
    <property type="match status" value="2"/>
</dbReference>
<accession>A0A2A3E5P9</accession>
<dbReference type="PANTHER" id="PTHR23278">
    <property type="entry name" value="SIDESTEP PROTEIN"/>
    <property type="match status" value="1"/>
</dbReference>
<dbReference type="InterPro" id="IPR003598">
    <property type="entry name" value="Ig_sub2"/>
</dbReference>
<keyword evidence="2 7" id="KW-0812">Transmembrane</keyword>
<feature type="compositionally biased region" description="Low complexity" evidence="6">
    <location>
        <begin position="786"/>
        <end position="798"/>
    </location>
</feature>
<feature type="region of interest" description="Disordered" evidence="6">
    <location>
        <begin position="682"/>
        <end position="716"/>
    </location>
</feature>
<evidence type="ECO:0000256" key="7">
    <source>
        <dbReference type="SAM" id="Phobius"/>
    </source>
</evidence>
<dbReference type="Proteomes" id="UP000242457">
    <property type="component" value="Unassembled WGS sequence"/>
</dbReference>
<dbReference type="PROSITE" id="PS50835">
    <property type="entry name" value="IG_LIKE"/>
    <property type="match status" value="5"/>
</dbReference>
<comment type="subcellular location">
    <subcellularLocation>
        <location evidence="1">Membrane</location>
        <topology evidence="1">Single-pass membrane protein</topology>
    </subcellularLocation>
</comment>
<feature type="domain" description="Ig-like" evidence="8">
    <location>
        <begin position="325"/>
        <end position="417"/>
    </location>
</feature>
<dbReference type="Gene3D" id="2.60.40.10">
    <property type="entry name" value="Immunoglobulins"/>
    <property type="match status" value="5"/>
</dbReference>
<reference evidence="9 10" key="1">
    <citation type="submission" date="2014-07" db="EMBL/GenBank/DDBJ databases">
        <title>Genomic and transcriptomic analysis on Apis cerana provide comprehensive insights into honey bee biology.</title>
        <authorList>
            <person name="Diao Q."/>
            <person name="Sun L."/>
            <person name="Zheng H."/>
            <person name="Zheng H."/>
            <person name="Xu S."/>
            <person name="Wang S."/>
            <person name="Zeng Z."/>
            <person name="Hu F."/>
            <person name="Su S."/>
            <person name="Wu J."/>
        </authorList>
    </citation>
    <scope>NUCLEOTIDE SEQUENCE [LARGE SCALE GENOMIC DNA]</scope>
    <source>
        <tissue evidence="9">Pupae without intestine</tissue>
    </source>
</reference>
<dbReference type="SMART" id="SM00409">
    <property type="entry name" value="IG"/>
    <property type="match status" value="4"/>
</dbReference>
<dbReference type="InterPro" id="IPR003599">
    <property type="entry name" value="Ig_sub"/>
</dbReference>
<evidence type="ECO:0000256" key="4">
    <source>
        <dbReference type="ARBA" id="ARBA00023136"/>
    </source>
</evidence>
<dbReference type="InterPro" id="IPR013783">
    <property type="entry name" value="Ig-like_fold"/>
</dbReference>
<evidence type="ECO:0000256" key="1">
    <source>
        <dbReference type="ARBA" id="ARBA00004167"/>
    </source>
</evidence>
<feature type="transmembrane region" description="Helical" evidence="7">
    <location>
        <begin position="654"/>
        <end position="677"/>
    </location>
</feature>
<keyword evidence="5" id="KW-1015">Disulfide bond</keyword>
<feature type="domain" description="Ig-like" evidence="8">
    <location>
        <begin position="458"/>
        <end position="537"/>
    </location>
</feature>
<dbReference type="CDD" id="cd00096">
    <property type="entry name" value="Ig"/>
    <property type="match status" value="1"/>
</dbReference>
<evidence type="ECO:0000256" key="6">
    <source>
        <dbReference type="SAM" id="MobiDB-lite"/>
    </source>
</evidence>
<feature type="compositionally biased region" description="Acidic residues" evidence="6">
    <location>
        <begin position="764"/>
        <end position="785"/>
    </location>
</feature>
<evidence type="ECO:0000256" key="2">
    <source>
        <dbReference type="ARBA" id="ARBA00022692"/>
    </source>
</evidence>
<name>A0A2A3E5P9_APICC</name>
<dbReference type="AlphaFoldDB" id="A0A2A3E5P9"/>
<protein>
    <submittedName>
        <fullName evidence="9">Cell adhesion molecule</fullName>
    </submittedName>
</protein>
<keyword evidence="3 7" id="KW-1133">Transmembrane helix</keyword>
<sequence>MESIQGVAGQRATLPCNIQPREPNDAVSMVLWFKEDSGEPLYSYDARNRQFGKAKLWSASHFWGDRATFKASQPAQLTIRDLRESDQGVYRCRVDFRNSPTRNLKVNFTVIVPPAKPIIYDAKRRDMSKLLEAYPEGADLFLVCEVHGGKPKPRVTWLLESQTIDAPSEIRESQGPGGEANVVTISNVTLKGLTRSHYHAKLLCKANNTHLAPPPTTAVVIELHMKPLKVEITGRDKILSAGKKYETRCQSTGSKPPAVLTWWKASKQLKRTIRNFQEDGTSVSVLQWTPSIEDEGKFLVCRATNPKLQDTGIEERWKLKVHFVPVVTLKMGTSLNPKNIKEGDDVYFECNVRANPRAYRLTWFHEEEELHYNVTAGIVLSDHSLVLQSITRESAGRYSCTAVNVEGRASSNVVDLEVMCDLESKDAVCFACKKKTVAPVCKHVLNSAGWRYQNATPPPLNVPEEVHGALKHETIGLVCEVEANPATVTFHWTFNSSGDLAGDIPSARYSNEGTSSRLNYTPSSDQDYGTLACWASNAVGPSKQPCLYQVIAAGRPYPLQNCTAYNQTGSWIRISCVEGYDGGLPQKFVAIVDKQRLESSNPYWELELRKPATVALYAVNMKGSSDPVIMEGEALKGVAKFTGESGSSVDMSPILIGLGGTATGLGLIVTGVLMALWRKHAATPAKAKSPPQQPSIATFAGKGEEEDGNPDLIPTTALTNHLTDRKLLHYGSLPRRPRQLEGREMAHNVVEDSDYPRASPNMWADEEPAPWDIEETPEEQPEEAPAEGAPAAEAAAPGEKPKIKLEKIEPPHYNHHWVRPLFLNYAYLYEYRQKGLFREPPRAQEWAERAMRTYDEKNVDKSVKRSADLKYIINMRHEPRYYSYHTRAYYSLKYQKIL</sequence>
<feature type="domain" description="Ig-like" evidence="8">
    <location>
        <begin position="227"/>
        <end position="320"/>
    </location>
</feature>
<evidence type="ECO:0000313" key="10">
    <source>
        <dbReference type="Proteomes" id="UP000242457"/>
    </source>
</evidence>
<evidence type="ECO:0000313" key="9">
    <source>
        <dbReference type="EMBL" id="PBC26576.1"/>
    </source>
</evidence>
<dbReference type="STRING" id="94128.A0A2A3E5P9"/>
<feature type="region of interest" description="Disordered" evidence="6">
    <location>
        <begin position="729"/>
        <end position="799"/>
    </location>
</feature>
<dbReference type="SMART" id="SM00408">
    <property type="entry name" value="IGc2"/>
    <property type="match status" value="4"/>
</dbReference>
<feature type="domain" description="Ig-like" evidence="8">
    <location>
        <begin position="117"/>
        <end position="220"/>
    </location>
</feature>